<proteinExistence type="inferred from homology"/>
<keyword evidence="4" id="KW-0539">Nucleus</keyword>
<dbReference type="InterPro" id="IPR036710">
    <property type="entry name" value="RNA_pol_Rpb5_N_sf"/>
</dbReference>
<accession>A0AAX4JHJ4</accession>
<dbReference type="PROSITE" id="PS01110">
    <property type="entry name" value="RNA_POL_H_23KD"/>
    <property type="match status" value="1"/>
</dbReference>
<comment type="similarity">
    <text evidence="5">Belongs to the archaeal Rpo5/eukaryotic RPB5 RNA polymerase subunit family.</text>
</comment>
<feature type="domain" description="RNA polymerase Rpb5 N-terminal" evidence="7">
    <location>
        <begin position="6"/>
        <end position="81"/>
    </location>
</feature>
<evidence type="ECO:0000256" key="5">
    <source>
        <dbReference type="ARBA" id="ARBA00025765"/>
    </source>
</evidence>
<dbReference type="NCBIfam" id="NF007129">
    <property type="entry name" value="PRK09570.1"/>
    <property type="match status" value="1"/>
</dbReference>
<evidence type="ECO:0000313" key="9">
    <source>
        <dbReference type="Proteomes" id="UP001334084"/>
    </source>
</evidence>
<dbReference type="GeneID" id="90543038"/>
<dbReference type="InterPro" id="IPR035913">
    <property type="entry name" value="RPB5-like_sf"/>
</dbReference>
<keyword evidence="8" id="KW-0240">DNA-directed RNA polymerase</keyword>
<dbReference type="HAMAP" id="MF_00025">
    <property type="entry name" value="RNApol_Rpo5_RPB5"/>
    <property type="match status" value="1"/>
</dbReference>
<dbReference type="GO" id="GO:0042797">
    <property type="term" value="P:tRNA transcription by RNA polymerase III"/>
    <property type="evidence" value="ECO:0007669"/>
    <property type="project" value="TreeGrafter"/>
</dbReference>
<evidence type="ECO:0000256" key="1">
    <source>
        <dbReference type="ARBA" id="ARBA00004123"/>
    </source>
</evidence>
<dbReference type="KEGG" id="vnx:VNE69_12176"/>
<keyword evidence="9" id="KW-1185">Reference proteome</keyword>
<feature type="domain" description="RNA polymerase subunit H/Rpb5 C-terminal" evidence="6">
    <location>
        <begin position="125"/>
        <end position="197"/>
    </location>
</feature>
<dbReference type="PANTHER" id="PTHR10535:SF0">
    <property type="entry name" value="DNA-DIRECTED RNA POLYMERASES I, II, AND III SUBUNIT RPABC1"/>
    <property type="match status" value="1"/>
</dbReference>
<dbReference type="RefSeq" id="XP_065331336.1">
    <property type="nucleotide sequence ID" value="XM_065475264.1"/>
</dbReference>
<keyword evidence="3" id="KW-0804">Transcription</keyword>
<comment type="subcellular location">
    <subcellularLocation>
        <location evidence="1">Nucleus</location>
    </subcellularLocation>
</comment>
<dbReference type="InterPro" id="IPR000783">
    <property type="entry name" value="RNA_pol_subH/Rpb5_C"/>
</dbReference>
<dbReference type="Gene3D" id="3.40.1340.10">
    <property type="entry name" value="RNA polymerase, Rpb5, N-terminal domain"/>
    <property type="match status" value="1"/>
</dbReference>
<dbReference type="Pfam" id="PF01191">
    <property type="entry name" value="RNA_pol_Rpb5_C"/>
    <property type="match status" value="1"/>
</dbReference>
<reference evidence="8" key="1">
    <citation type="journal article" date="2024" name="BMC Genomics">
        <title>Functional annotation of a divergent genome using sequence and structure-based similarity.</title>
        <authorList>
            <person name="Svedberg D."/>
            <person name="Winiger R.R."/>
            <person name="Berg A."/>
            <person name="Sharma H."/>
            <person name="Tellgren-Roth C."/>
            <person name="Debrunner-Vossbrinck B.A."/>
            <person name="Vossbrinck C.R."/>
            <person name="Barandun J."/>
        </authorList>
    </citation>
    <scope>NUCLEOTIDE SEQUENCE</scope>
    <source>
        <strain evidence="8">Illinois isolate</strain>
    </source>
</reference>
<dbReference type="Gene3D" id="3.90.940.20">
    <property type="entry name" value="RPB5-like RNA polymerase subunit"/>
    <property type="match status" value="1"/>
</dbReference>
<evidence type="ECO:0000256" key="2">
    <source>
        <dbReference type="ARBA" id="ARBA00020809"/>
    </source>
</evidence>
<dbReference type="GO" id="GO:0005665">
    <property type="term" value="C:RNA polymerase II, core complex"/>
    <property type="evidence" value="ECO:0007669"/>
    <property type="project" value="TreeGrafter"/>
</dbReference>
<dbReference type="GO" id="GO:0006362">
    <property type="term" value="P:transcription elongation by RNA polymerase I"/>
    <property type="evidence" value="ECO:0007669"/>
    <property type="project" value="TreeGrafter"/>
</dbReference>
<dbReference type="PANTHER" id="PTHR10535">
    <property type="entry name" value="DNA-DIRECTED RNA POLYMERASES I, II, AND III SUBUNIT RPABC1"/>
    <property type="match status" value="1"/>
</dbReference>
<evidence type="ECO:0000313" key="8">
    <source>
        <dbReference type="EMBL" id="WUR05191.1"/>
    </source>
</evidence>
<evidence type="ECO:0000256" key="3">
    <source>
        <dbReference type="ARBA" id="ARBA00023163"/>
    </source>
</evidence>
<dbReference type="SUPFAM" id="SSF53036">
    <property type="entry name" value="Eukaryotic RPB5 N-terminal domain"/>
    <property type="match status" value="1"/>
</dbReference>
<dbReference type="GO" id="GO:0005666">
    <property type="term" value="C:RNA polymerase III complex"/>
    <property type="evidence" value="ECO:0007669"/>
    <property type="project" value="TreeGrafter"/>
</dbReference>
<dbReference type="InterPro" id="IPR014381">
    <property type="entry name" value="Arch_Rpo5/euc_Rpb5"/>
</dbReference>
<dbReference type="GO" id="GO:0006366">
    <property type="term" value="P:transcription by RNA polymerase II"/>
    <property type="evidence" value="ECO:0007669"/>
    <property type="project" value="TreeGrafter"/>
</dbReference>
<dbReference type="SUPFAM" id="SSF55287">
    <property type="entry name" value="RPB5-like RNA polymerase subunit"/>
    <property type="match status" value="1"/>
</dbReference>
<name>A0AAX4JHJ4_9MICR</name>
<dbReference type="Pfam" id="PF03871">
    <property type="entry name" value="RNA_pol_Rpb5_N"/>
    <property type="match status" value="1"/>
</dbReference>
<dbReference type="InterPro" id="IPR005571">
    <property type="entry name" value="RNA_pol_Rpb5_N"/>
</dbReference>
<dbReference type="InterPro" id="IPR020608">
    <property type="entry name" value="RNA_pol_subH/Rpb5_CS"/>
</dbReference>
<dbReference type="GO" id="GO:0005736">
    <property type="term" value="C:RNA polymerase I complex"/>
    <property type="evidence" value="ECO:0007669"/>
    <property type="project" value="TreeGrafter"/>
</dbReference>
<evidence type="ECO:0000256" key="4">
    <source>
        <dbReference type="ARBA" id="ARBA00023242"/>
    </source>
</evidence>
<dbReference type="Proteomes" id="UP001334084">
    <property type="component" value="Chromosome 12"/>
</dbReference>
<organism evidence="8 9">
    <name type="scientific">Vairimorpha necatrix</name>
    <dbReference type="NCBI Taxonomy" id="6039"/>
    <lineage>
        <taxon>Eukaryota</taxon>
        <taxon>Fungi</taxon>
        <taxon>Fungi incertae sedis</taxon>
        <taxon>Microsporidia</taxon>
        <taxon>Nosematidae</taxon>
        <taxon>Vairimorpha</taxon>
    </lineage>
</organism>
<dbReference type="GO" id="GO:0003899">
    <property type="term" value="F:DNA-directed RNA polymerase activity"/>
    <property type="evidence" value="ECO:0007669"/>
    <property type="project" value="InterPro"/>
</dbReference>
<dbReference type="EMBL" id="CP142737">
    <property type="protein sequence ID" value="WUR05191.1"/>
    <property type="molecule type" value="Genomic_DNA"/>
</dbReference>
<evidence type="ECO:0000259" key="6">
    <source>
        <dbReference type="Pfam" id="PF01191"/>
    </source>
</evidence>
<gene>
    <name evidence="8" type="ORF">VNE69_12176</name>
</gene>
<dbReference type="GO" id="GO:0003677">
    <property type="term" value="F:DNA binding"/>
    <property type="evidence" value="ECO:0007669"/>
    <property type="project" value="InterPro"/>
</dbReference>
<dbReference type="PIRSF" id="PIRSF000747">
    <property type="entry name" value="RPB5"/>
    <property type="match status" value="1"/>
</dbReference>
<dbReference type="AlphaFoldDB" id="A0AAX4JHJ4"/>
<protein>
    <recommendedName>
        <fullName evidence="2">DNA-directed RNA polymerases I, II, and III subunit RPABC1</fullName>
    </recommendedName>
</protein>
<evidence type="ECO:0000259" key="7">
    <source>
        <dbReference type="Pfam" id="PF03871"/>
    </source>
</evidence>
<sequence>MSIEKKRKFWLCRNTLLEMISQRGYTSDQLPLPYPSFISLFPNCDKDVSSINFVCKNNQTLVAIHFIDEDKIGKSAIEKCIDYYKNMNITHLIIVINQKMSATSQNIVHISDLKIEIFKDEELLFNITKHVSVPKHRILSEEETRNVLKEKKMTIGEMPKILKKDPVCRFYGAESGEVIEITRKSRTAGESIYYKVVEDKVLK</sequence>